<keyword evidence="2" id="KW-1185">Reference proteome</keyword>
<protein>
    <recommendedName>
        <fullName evidence="3">MULE transposase domain-containing protein</fullName>
    </recommendedName>
</protein>
<evidence type="ECO:0000313" key="1">
    <source>
        <dbReference type="EMBL" id="GFO28004.1"/>
    </source>
</evidence>
<dbReference type="EMBL" id="BLXT01005987">
    <property type="protein sequence ID" value="GFO28004.1"/>
    <property type="molecule type" value="Genomic_DNA"/>
</dbReference>
<comment type="caution">
    <text evidence="1">The sequence shown here is derived from an EMBL/GenBank/DDBJ whole genome shotgun (WGS) entry which is preliminary data.</text>
</comment>
<reference evidence="1 2" key="1">
    <citation type="journal article" date="2021" name="Elife">
        <title>Chloroplast acquisition without the gene transfer in kleptoplastic sea slugs, Plakobranchus ocellatus.</title>
        <authorList>
            <person name="Maeda T."/>
            <person name="Takahashi S."/>
            <person name="Yoshida T."/>
            <person name="Shimamura S."/>
            <person name="Takaki Y."/>
            <person name="Nagai Y."/>
            <person name="Toyoda A."/>
            <person name="Suzuki Y."/>
            <person name="Arimoto A."/>
            <person name="Ishii H."/>
            <person name="Satoh N."/>
            <person name="Nishiyama T."/>
            <person name="Hasebe M."/>
            <person name="Maruyama T."/>
            <person name="Minagawa J."/>
            <person name="Obokata J."/>
            <person name="Shigenobu S."/>
        </authorList>
    </citation>
    <scope>NUCLEOTIDE SEQUENCE [LARGE SCALE GENOMIC DNA]</scope>
</reference>
<evidence type="ECO:0000313" key="2">
    <source>
        <dbReference type="Proteomes" id="UP000735302"/>
    </source>
</evidence>
<accession>A0AAV4CBD2</accession>
<sequence>MDKDSNEINAIKDNFSHVSTMLCAFHVHEALKAKTQKLQCSKEIRQLISPETRHHRTEVVLGRLSCLLKLCGSVQFEERDRFGPSSSGAGHGDIANVIGGSSGEVVDVVSDGSGAGNRNIADVVSDGGANVIHGVVLEKEM</sequence>
<proteinExistence type="predicted"/>
<name>A0AAV4CBD2_9GAST</name>
<dbReference type="AlphaFoldDB" id="A0AAV4CBD2"/>
<evidence type="ECO:0008006" key="3">
    <source>
        <dbReference type="Google" id="ProtNLM"/>
    </source>
</evidence>
<organism evidence="1 2">
    <name type="scientific">Plakobranchus ocellatus</name>
    <dbReference type="NCBI Taxonomy" id="259542"/>
    <lineage>
        <taxon>Eukaryota</taxon>
        <taxon>Metazoa</taxon>
        <taxon>Spiralia</taxon>
        <taxon>Lophotrochozoa</taxon>
        <taxon>Mollusca</taxon>
        <taxon>Gastropoda</taxon>
        <taxon>Heterobranchia</taxon>
        <taxon>Euthyneura</taxon>
        <taxon>Panpulmonata</taxon>
        <taxon>Sacoglossa</taxon>
        <taxon>Placobranchoidea</taxon>
        <taxon>Plakobranchidae</taxon>
        <taxon>Plakobranchus</taxon>
    </lineage>
</organism>
<gene>
    <name evidence="1" type="ORF">PoB_005450900</name>
</gene>
<dbReference type="Proteomes" id="UP000735302">
    <property type="component" value="Unassembled WGS sequence"/>
</dbReference>